<organism evidence="11 12">
    <name type="scientific">Antrihabitans stalagmiti</name>
    <dbReference type="NCBI Taxonomy" id="2799499"/>
    <lineage>
        <taxon>Bacteria</taxon>
        <taxon>Bacillati</taxon>
        <taxon>Actinomycetota</taxon>
        <taxon>Actinomycetes</taxon>
        <taxon>Mycobacteriales</taxon>
        <taxon>Nocardiaceae</taxon>
        <taxon>Antrihabitans</taxon>
    </lineage>
</organism>
<dbReference type="Gene3D" id="3.30.565.10">
    <property type="entry name" value="Histidine kinase-like ATPase, C-terminal domain"/>
    <property type="match status" value="1"/>
</dbReference>
<evidence type="ECO:0000313" key="11">
    <source>
        <dbReference type="EMBL" id="MBJ8337760.1"/>
    </source>
</evidence>
<name>A0A934NM77_9NOCA</name>
<keyword evidence="12" id="KW-1185">Reference proteome</keyword>
<dbReference type="AlphaFoldDB" id="A0A934NM77"/>
<dbReference type="SUPFAM" id="SSF55874">
    <property type="entry name" value="ATPase domain of HSP90 chaperone/DNA topoisomerase II/histidine kinase"/>
    <property type="match status" value="1"/>
</dbReference>
<keyword evidence="4" id="KW-0808">Transferase</keyword>
<feature type="transmembrane region" description="Helical" evidence="9">
    <location>
        <begin position="115"/>
        <end position="132"/>
    </location>
</feature>
<reference evidence="11" key="1">
    <citation type="submission" date="2020-12" db="EMBL/GenBank/DDBJ databases">
        <title>Antrihabitans popcorni sp. nov. and Antrihabitans auranticaus sp. nov., isolated from a larva cave.</title>
        <authorList>
            <person name="Lee S.D."/>
            <person name="Kim I.S."/>
        </authorList>
    </citation>
    <scope>NUCLEOTIDE SEQUENCE</scope>
    <source>
        <strain evidence="11">YC3-6</strain>
    </source>
</reference>
<evidence type="ECO:0000313" key="12">
    <source>
        <dbReference type="Proteomes" id="UP000655868"/>
    </source>
</evidence>
<sequence length="425" mass="45630">MTGILAATGPPPHRLRGRTHLGRWDGRRLVLLEDLRCLGSPYAWCVIPSALRSLWDEPRAADAHEQTWRDRVLVGAVMVMALLEGILREDVTWRPVVTIVTVGLASVLLWRRTHPLVCILVAFGIGTALGLASELAGIPGVGLYTMSYVLVLVYALVRWGSGRQIVIGLAVVAVATVVSVTTDYTGPAELFGGLAVLAAASAGGAALRYRAESWRRALDQVRSQERVGLARELHDSVAHHVSAITVQAQAGRAMARKRPEAALEALSVIEGEASRTLAEMRAMVRVLRDGAPAEYSPQPGCADLMSLARRDPDPVVDVELAGDLGGLRPQVDAAVYRIAQEALTNALRHARNASRVEIRVAEGAGRLRIRVTDNGRIDPARPAPHGFGLLGMSERVRLLGGTLRAGPMPEGGWAVDAELPTEIPR</sequence>
<dbReference type="Gene3D" id="1.20.5.1930">
    <property type="match status" value="1"/>
</dbReference>
<dbReference type="SMART" id="SM00387">
    <property type="entry name" value="HATPase_c"/>
    <property type="match status" value="1"/>
</dbReference>
<dbReference type="Proteomes" id="UP000655868">
    <property type="component" value="Unassembled WGS sequence"/>
</dbReference>
<feature type="transmembrane region" description="Helical" evidence="9">
    <location>
        <begin position="164"/>
        <end position="184"/>
    </location>
</feature>
<keyword evidence="6 11" id="KW-0418">Kinase</keyword>
<evidence type="ECO:0000256" key="6">
    <source>
        <dbReference type="ARBA" id="ARBA00022777"/>
    </source>
</evidence>
<evidence type="ECO:0000256" key="3">
    <source>
        <dbReference type="ARBA" id="ARBA00022553"/>
    </source>
</evidence>
<dbReference type="EC" id="2.7.13.3" evidence="2"/>
<keyword evidence="8" id="KW-0902">Two-component regulatory system</keyword>
<keyword evidence="9" id="KW-0472">Membrane</keyword>
<keyword evidence="9" id="KW-0812">Transmembrane</keyword>
<dbReference type="GO" id="GO:0005524">
    <property type="term" value="F:ATP binding"/>
    <property type="evidence" value="ECO:0007669"/>
    <property type="project" value="UniProtKB-KW"/>
</dbReference>
<dbReference type="InterPro" id="IPR050482">
    <property type="entry name" value="Sensor_HK_TwoCompSys"/>
</dbReference>
<dbReference type="GO" id="GO:0000155">
    <property type="term" value="F:phosphorelay sensor kinase activity"/>
    <property type="evidence" value="ECO:0007669"/>
    <property type="project" value="InterPro"/>
</dbReference>
<proteinExistence type="predicted"/>
<evidence type="ECO:0000256" key="8">
    <source>
        <dbReference type="ARBA" id="ARBA00023012"/>
    </source>
</evidence>
<dbReference type="InterPro" id="IPR003594">
    <property type="entry name" value="HATPase_dom"/>
</dbReference>
<dbReference type="Pfam" id="PF07730">
    <property type="entry name" value="HisKA_3"/>
    <property type="match status" value="1"/>
</dbReference>
<keyword evidence="7" id="KW-0067">ATP-binding</keyword>
<evidence type="ECO:0000256" key="9">
    <source>
        <dbReference type="SAM" id="Phobius"/>
    </source>
</evidence>
<evidence type="ECO:0000256" key="4">
    <source>
        <dbReference type="ARBA" id="ARBA00022679"/>
    </source>
</evidence>
<keyword evidence="3" id="KW-0597">Phosphoprotein</keyword>
<dbReference type="PANTHER" id="PTHR24421">
    <property type="entry name" value="NITRATE/NITRITE SENSOR PROTEIN NARX-RELATED"/>
    <property type="match status" value="1"/>
</dbReference>
<keyword evidence="9" id="KW-1133">Transmembrane helix</keyword>
<gene>
    <name evidence="11" type="ORF">JGU71_02565</name>
</gene>
<dbReference type="GO" id="GO:0016020">
    <property type="term" value="C:membrane"/>
    <property type="evidence" value="ECO:0007669"/>
    <property type="project" value="InterPro"/>
</dbReference>
<protein>
    <recommendedName>
        <fullName evidence="2">histidine kinase</fullName>
        <ecNumber evidence="2">2.7.13.3</ecNumber>
    </recommendedName>
</protein>
<evidence type="ECO:0000256" key="7">
    <source>
        <dbReference type="ARBA" id="ARBA00022840"/>
    </source>
</evidence>
<evidence type="ECO:0000256" key="1">
    <source>
        <dbReference type="ARBA" id="ARBA00000085"/>
    </source>
</evidence>
<comment type="catalytic activity">
    <reaction evidence="1">
        <text>ATP + protein L-histidine = ADP + protein N-phospho-L-histidine.</text>
        <dbReference type="EC" id="2.7.13.3"/>
    </reaction>
</comment>
<dbReference type="CDD" id="cd16917">
    <property type="entry name" value="HATPase_UhpB-NarQ-NarX-like"/>
    <property type="match status" value="1"/>
</dbReference>
<comment type="caution">
    <text evidence="11">The sequence shown here is derived from an EMBL/GenBank/DDBJ whole genome shotgun (WGS) entry which is preliminary data.</text>
</comment>
<accession>A0A934NM77</accession>
<dbReference type="PANTHER" id="PTHR24421:SF10">
    <property type="entry name" value="NITRATE_NITRITE SENSOR PROTEIN NARQ"/>
    <property type="match status" value="1"/>
</dbReference>
<evidence type="ECO:0000259" key="10">
    <source>
        <dbReference type="SMART" id="SM00387"/>
    </source>
</evidence>
<dbReference type="EMBL" id="JAEMNV010000001">
    <property type="protein sequence ID" value="MBJ8337760.1"/>
    <property type="molecule type" value="Genomic_DNA"/>
</dbReference>
<dbReference type="GO" id="GO:0046983">
    <property type="term" value="F:protein dimerization activity"/>
    <property type="evidence" value="ECO:0007669"/>
    <property type="project" value="InterPro"/>
</dbReference>
<feature type="transmembrane region" description="Helical" evidence="9">
    <location>
        <begin position="93"/>
        <end position="110"/>
    </location>
</feature>
<evidence type="ECO:0000256" key="5">
    <source>
        <dbReference type="ARBA" id="ARBA00022741"/>
    </source>
</evidence>
<evidence type="ECO:0000256" key="2">
    <source>
        <dbReference type="ARBA" id="ARBA00012438"/>
    </source>
</evidence>
<dbReference type="InterPro" id="IPR011712">
    <property type="entry name" value="Sig_transdc_His_kin_sub3_dim/P"/>
</dbReference>
<keyword evidence="5" id="KW-0547">Nucleotide-binding</keyword>
<dbReference type="InterPro" id="IPR036890">
    <property type="entry name" value="HATPase_C_sf"/>
</dbReference>
<dbReference type="Pfam" id="PF02518">
    <property type="entry name" value="HATPase_c"/>
    <property type="match status" value="1"/>
</dbReference>
<feature type="transmembrane region" description="Helical" evidence="9">
    <location>
        <begin position="138"/>
        <end position="157"/>
    </location>
</feature>
<feature type="domain" description="Histidine kinase/HSP90-like ATPase" evidence="10">
    <location>
        <begin position="330"/>
        <end position="423"/>
    </location>
</feature>